<organism evidence="7 8">
    <name type="scientific">Microcella frigidaquae</name>
    <dbReference type="NCBI Taxonomy" id="424758"/>
    <lineage>
        <taxon>Bacteria</taxon>
        <taxon>Bacillati</taxon>
        <taxon>Actinomycetota</taxon>
        <taxon>Actinomycetes</taxon>
        <taxon>Micrococcales</taxon>
        <taxon>Microbacteriaceae</taxon>
        <taxon>Microcella</taxon>
    </lineage>
</organism>
<dbReference type="PROSITE" id="PS51898">
    <property type="entry name" value="TYR_RECOMBINASE"/>
    <property type="match status" value="1"/>
</dbReference>
<dbReference type="RefSeq" id="WP_153982573.1">
    <property type="nucleotide sequence ID" value="NZ_BAAANZ010000009.1"/>
</dbReference>
<evidence type="ECO:0000259" key="6">
    <source>
        <dbReference type="PROSITE" id="PS51900"/>
    </source>
</evidence>
<dbReference type="PANTHER" id="PTHR30349">
    <property type="entry name" value="PHAGE INTEGRASE-RELATED"/>
    <property type="match status" value="1"/>
</dbReference>
<keyword evidence="2 4" id="KW-0238">DNA-binding</keyword>
<evidence type="ECO:0000256" key="3">
    <source>
        <dbReference type="ARBA" id="ARBA00023172"/>
    </source>
</evidence>
<dbReference type="GO" id="GO:0003677">
    <property type="term" value="F:DNA binding"/>
    <property type="evidence" value="ECO:0007669"/>
    <property type="project" value="UniProtKB-UniRule"/>
</dbReference>
<feature type="domain" description="Tyr recombinase" evidence="5">
    <location>
        <begin position="101"/>
        <end position="271"/>
    </location>
</feature>
<name>A0A840XK05_9MICO</name>
<dbReference type="InterPro" id="IPR044068">
    <property type="entry name" value="CB"/>
</dbReference>
<reference evidence="7 8" key="1">
    <citation type="submission" date="2020-08" db="EMBL/GenBank/DDBJ databases">
        <title>Sequencing the genomes of 1000 actinobacteria strains.</title>
        <authorList>
            <person name="Klenk H.-P."/>
        </authorList>
    </citation>
    <scope>NUCLEOTIDE SEQUENCE [LARGE SCALE GENOMIC DNA]</scope>
    <source>
        <strain evidence="7 8">DSM 23889</strain>
    </source>
</reference>
<comment type="similarity">
    <text evidence="1">Belongs to the 'phage' integrase family.</text>
</comment>
<dbReference type="SUPFAM" id="SSF56349">
    <property type="entry name" value="DNA breaking-rejoining enzymes"/>
    <property type="match status" value="1"/>
</dbReference>
<keyword evidence="8" id="KW-1185">Reference proteome</keyword>
<dbReference type="EMBL" id="JACHBS010000001">
    <property type="protein sequence ID" value="MBB5617187.1"/>
    <property type="molecule type" value="Genomic_DNA"/>
</dbReference>
<gene>
    <name evidence="7" type="ORF">BJ959_000683</name>
</gene>
<dbReference type="InterPro" id="IPR013762">
    <property type="entry name" value="Integrase-like_cat_sf"/>
</dbReference>
<dbReference type="InterPro" id="IPR011010">
    <property type="entry name" value="DNA_brk_join_enz"/>
</dbReference>
<evidence type="ECO:0000313" key="8">
    <source>
        <dbReference type="Proteomes" id="UP000552883"/>
    </source>
</evidence>
<sequence length="297" mass="33876">MNAEDTLTYWAAYMRAQHCTERTIRERMIFMRSVLRHTQAENFDQITKPQLITFLGRPDLTGRTKQNYRSALHTFFTWMQDEGLRLDNPAARLPRPRVEYREPNPVSTENIQTLLTSGIRGRTVMMVLLAAYQGMRASEIAAVHGSDIDLTADTITVREGKGRTTITRPLHPLVRNLAIAESYPTDSWWFPGLIDGEHVRGKSVSSTLNAAFRRAGITGHRAHDMRKWMGTTLLELGADGIDVQHALRHRDQQTIHVYVRPGQDRLRTVIEGLPRVHVPMSPEAAARRRTRPPNRVT</sequence>
<dbReference type="InterPro" id="IPR010998">
    <property type="entry name" value="Integrase_recombinase_N"/>
</dbReference>
<proteinExistence type="inferred from homology"/>
<evidence type="ECO:0000259" key="5">
    <source>
        <dbReference type="PROSITE" id="PS51898"/>
    </source>
</evidence>
<dbReference type="Gene3D" id="1.10.150.130">
    <property type="match status" value="1"/>
</dbReference>
<dbReference type="PANTHER" id="PTHR30349:SF64">
    <property type="entry name" value="PROPHAGE INTEGRASE INTD-RELATED"/>
    <property type="match status" value="1"/>
</dbReference>
<dbReference type="CDD" id="cd00397">
    <property type="entry name" value="DNA_BRE_C"/>
    <property type="match status" value="1"/>
</dbReference>
<evidence type="ECO:0000256" key="1">
    <source>
        <dbReference type="ARBA" id="ARBA00008857"/>
    </source>
</evidence>
<dbReference type="AlphaFoldDB" id="A0A840XK05"/>
<dbReference type="GO" id="GO:0006310">
    <property type="term" value="P:DNA recombination"/>
    <property type="evidence" value="ECO:0007669"/>
    <property type="project" value="UniProtKB-KW"/>
</dbReference>
<evidence type="ECO:0000313" key="7">
    <source>
        <dbReference type="EMBL" id="MBB5617187.1"/>
    </source>
</evidence>
<dbReference type="GO" id="GO:0015074">
    <property type="term" value="P:DNA integration"/>
    <property type="evidence" value="ECO:0007669"/>
    <property type="project" value="InterPro"/>
</dbReference>
<dbReference type="InterPro" id="IPR050090">
    <property type="entry name" value="Tyrosine_recombinase_XerCD"/>
</dbReference>
<accession>A0A840XK05</accession>
<protein>
    <submittedName>
        <fullName evidence="7">Integrase</fullName>
    </submittedName>
</protein>
<dbReference type="PROSITE" id="PS51900">
    <property type="entry name" value="CB"/>
    <property type="match status" value="1"/>
</dbReference>
<feature type="domain" description="Core-binding (CB)" evidence="6">
    <location>
        <begin position="1"/>
        <end position="80"/>
    </location>
</feature>
<keyword evidence="3" id="KW-0233">DNA recombination</keyword>
<dbReference type="OrthoDB" id="1822491at2"/>
<dbReference type="InterPro" id="IPR002104">
    <property type="entry name" value="Integrase_catalytic"/>
</dbReference>
<dbReference type="Gene3D" id="1.10.443.10">
    <property type="entry name" value="Intergrase catalytic core"/>
    <property type="match status" value="1"/>
</dbReference>
<comment type="caution">
    <text evidence="7">The sequence shown here is derived from an EMBL/GenBank/DDBJ whole genome shotgun (WGS) entry which is preliminary data.</text>
</comment>
<evidence type="ECO:0000256" key="2">
    <source>
        <dbReference type="ARBA" id="ARBA00023125"/>
    </source>
</evidence>
<dbReference type="Pfam" id="PF00589">
    <property type="entry name" value="Phage_integrase"/>
    <property type="match status" value="1"/>
</dbReference>
<dbReference type="Proteomes" id="UP000552883">
    <property type="component" value="Unassembled WGS sequence"/>
</dbReference>
<evidence type="ECO:0000256" key="4">
    <source>
        <dbReference type="PROSITE-ProRule" id="PRU01248"/>
    </source>
</evidence>